<dbReference type="SUPFAM" id="SSF55073">
    <property type="entry name" value="Nucleotide cyclase"/>
    <property type="match status" value="1"/>
</dbReference>
<keyword evidence="1" id="KW-0472">Membrane</keyword>
<feature type="transmembrane region" description="Helical" evidence="1">
    <location>
        <begin position="33"/>
        <end position="57"/>
    </location>
</feature>
<reference evidence="3" key="1">
    <citation type="submission" date="2015-04" db="EMBL/GenBank/DDBJ databases">
        <authorList>
            <person name="Syromyatnikov M.Y."/>
            <person name="Popov V.N."/>
        </authorList>
    </citation>
    <scope>NUCLEOTIDE SEQUENCE</scope>
    <source>
        <strain evidence="3">MO-1</strain>
    </source>
</reference>
<dbReference type="PANTHER" id="PTHR43081">
    <property type="entry name" value="ADENYLATE CYCLASE, TERMINAL-DIFFERENTIATION SPECIFIC-RELATED"/>
    <property type="match status" value="1"/>
</dbReference>
<dbReference type="GO" id="GO:0035556">
    <property type="term" value="P:intracellular signal transduction"/>
    <property type="evidence" value="ECO:0007669"/>
    <property type="project" value="InterPro"/>
</dbReference>
<dbReference type="InterPro" id="IPR050697">
    <property type="entry name" value="Adenylyl/Guanylyl_Cyclase_3/4"/>
</dbReference>
<sequence length="625" mass="68904">MPPMKEPAVKREIPLPVCRDACHKIMGIGPVSISVTLAMAFGSLVLVVGLSLLLILWDANETNTFNLINRSIKQLSHQLENDLNNHVEPLQTHLHGVAHSLQQGRLSFTAPHHLQAVFRNTLDWEPELHGLFAWSMQSGLVGMVRDESGQIRPILRSSEDADMERAAITKALQSKKPYWDEISLFRGLSFIHYTIKVEKEGKLLGILSFSISIPEISRMVAGIGKAVGGSGFLLRGEDAVLGHQQRLSQPSANLTIPIGNIKDPVLPNLWAGKDPPEEVIPTEAGLIVKFIEANEDEYLAVMRKVEGYGPKPWYIGAWFPADEIGGASVERLFLSGLIGLFILVFGVWIAAILGKRIARPIRNSAVAQAQISQLEVEHVQELPNSFFKELNDQANAFNTMLGALRAFERYVPRKLVADLMQKKMQMDGLSETRDLTVMFTDLAGFTTLSENLSAQEVATFLNEHFDLLGVAVERQGGTIDKYIGDALMAFWGAPEPLEDAPKRACRAALDIAAKWQRHNAERTEQNLPPIGLRIGLHHGPCVVGNIGFPGRMNYTIVGDTVNSGQRLESLGKEVAPDAQVVILISESIRSQLDESFTTTEMGACPVKGRQRPIAVYRLLPQTHGE</sequence>
<dbReference type="PROSITE" id="PS50125">
    <property type="entry name" value="GUANYLATE_CYCLASE_2"/>
    <property type="match status" value="1"/>
</dbReference>
<dbReference type="Pfam" id="PF00211">
    <property type="entry name" value="Guanylate_cyc"/>
    <property type="match status" value="1"/>
</dbReference>
<dbReference type="Gene3D" id="3.30.450.20">
    <property type="entry name" value="PAS domain"/>
    <property type="match status" value="1"/>
</dbReference>
<dbReference type="EC" id="4.6.1.1" evidence="3"/>
<dbReference type="SMART" id="SM00044">
    <property type="entry name" value="CYCc"/>
    <property type="match status" value="1"/>
</dbReference>
<dbReference type="CDD" id="cd07302">
    <property type="entry name" value="CHD"/>
    <property type="match status" value="1"/>
</dbReference>
<accession>A0A1S7LKR8</accession>
<gene>
    <name evidence="3" type="ORF">MAGMO_2279</name>
</gene>
<evidence type="ECO:0000313" key="3">
    <source>
        <dbReference type="EMBL" id="CRH06441.1"/>
    </source>
</evidence>
<organism evidence="3">
    <name type="scientific">Magnetococcus massalia (strain MO-1)</name>
    <dbReference type="NCBI Taxonomy" id="451514"/>
    <lineage>
        <taxon>Bacteria</taxon>
        <taxon>Pseudomonadati</taxon>
        <taxon>Pseudomonadota</taxon>
        <taxon>Magnetococcia</taxon>
        <taxon>Magnetococcales</taxon>
        <taxon>Magnetococcaceae</taxon>
        <taxon>Magnetococcus</taxon>
    </lineage>
</organism>
<dbReference type="Gene3D" id="6.10.340.10">
    <property type="match status" value="1"/>
</dbReference>
<dbReference type="AlphaFoldDB" id="A0A1S7LKR8"/>
<dbReference type="InterPro" id="IPR001054">
    <property type="entry name" value="A/G_cyclase"/>
</dbReference>
<keyword evidence="1" id="KW-0812">Transmembrane</keyword>
<dbReference type="PANTHER" id="PTHR43081:SF1">
    <property type="entry name" value="ADENYLATE CYCLASE, TERMINAL-DIFFERENTIATION SPECIFIC"/>
    <property type="match status" value="1"/>
</dbReference>
<protein>
    <submittedName>
        <fullName evidence="3">Putative Adenylate and Guanylate cyclase catalytic domain protein</fullName>
        <ecNumber evidence="3">4.6.1.1</ecNumber>
    </submittedName>
</protein>
<feature type="transmembrane region" description="Helical" evidence="1">
    <location>
        <begin position="332"/>
        <end position="353"/>
    </location>
</feature>
<dbReference type="InterPro" id="IPR029787">
    <property type="entry name" value="Nucleotide_cyclase"/>
</dbReference>
<feature type="domain" description="Guanylate cyclase" evidence="2">
    <location>
        <begin position="436"/>
        <end position="568"/>
    </location>
</feature>
<evidence type="ECO:0000259" key="2">
    <source>
        <dbReference type="PROSITE" id="PS50125"/>
    </source>
</evidence>
<keyword evidence="1" id="KW-1133">Transmembrane helix</keyword>
<name>A0A1S7LKR8_MAGMO</name>
<dbReference type="GO" id="GO:0004016">
    <property type="term" value="F:adenylate cyclase activity"/>
    <property type="evidence" value="ECO:0007669"/>
    <property type="project" value="UniProtKB-EC"/>
</dbReference>
<dbReference type="Gene3D" id="3.30.70.1230">
    <property type="entry name" value="Nucleotide cyclase"/>
    <property type="match status" value="1"/>
</dbReference>
<dbReference type="GO" id="GO:0009190">
    <property type="term" value="P:cyclic nucleotide biosynthetic process"/>
    <property type="evidence" value="ECO:0007669"/>
    <property type="project" value="InterPro"/>
</dbReference>
<dbReference type="EMBL" id="LO017727">
    <property type="protein sequence ID" value="CRH06441.1"/>
    <property type="molecule type" value="Genomic_DNA"/>
</dbReference>
<evidence type="ECO:0000256" key="1">
    <source>
        <dbReference type="SAM" id="Phobius"/>
    </source>
</evidence>
<keyword evidence="3" id="KW-0456">Lyase</keyword>
<proteinExistence type="predicted"/>